<protein>
    <submittedName>
        <fullName evidence="1">Uncharacterized protein</fullName>
    </submittedName>
</protein>
<reference evidence="1" key="1">
    <citation type="submission" date="2018-05" db="EMBL/GenBank/DDBJ databases">
        <authorList>
            <person name="Lanie J.A."/>
            <person name="Ng W.-L."/>
            <person name="Kazmierczak K.M."/>
            <person name="Andrzejewski T.M."/>
            <person name="Davidsen T.M."/>
            <person name="Wayne K.J."/>
            <person name="Tettelin H."/>
            <person name="Glass J.I."/>
            <person name="Rusch D."/>
            <person name="Podicherti R."/>
            <person name="Tsui H.-C.T."/>
            <person name="Winkler M.E."/>
        </authorList>
    </citation>
    <scope>NUCLEOTIDE SEQUENCE</scope>
</reference>
<organism evidence="1">
    <name type="scientific">marine metagenome</name>
    <dbReference type="NCBI Taxonomy" id="408172"/>
    <lineage>
        <taxon>unclassified sequences</taxon>
        <taxon>metagenomes</taxon>
        <taxon>ecological metagenomes</taxon>
    </lineage>
</organism>
<dbReference type="AlphaFoldDB" id="A0A382CZB9"/>
<evidence type="ECO:0000313" key="1">
    <source>
        <dbReference type="EMBL" id="SVB31576.1"/>
    </source>
</evidence>
<accession>A0A382CZB9</accession>
<gene>
    <name evidence="1" type="ORF">METZ01_LOCUS184430</name>
</gene>
<proteinExistence type="predicted"/>
<dbReference type="EMBL" id="UINC01036904">
    <property type="protein sequence ID" value="SVB31576.1"/>
    <property type="molecule type" value="Genomic_DNA"/>
</dbReference>
<name>A0A382CZB9_9ZZZZ</name>
<sequence length="228" mass="26517">MRKVSYILLLISSISIANKVENEIEIAETIDDVTDTEMEKLYGYAKDNKRSFDPELCLLNARKTGAAGNAPLKFDYWKDLKLKEIAKQVDIDNKGIKTKTLNDFKTAFFKKDAEMEKFCIMTLEDKKEYYSGAAYGKAWQESFDKMWEGKPDYDKGELMGDKTWESVIKKMMGTKRYAKEGIIEKTMHKQTGKYRVDPHWLKDIYTWKLGMIMTEGKLQILHADSPER</sequence>